<organism evidence="2 3">
    <name type="scientific">Streptomyces scopuliridis RB72</name>
    <dbReference type="NCBI Taxonomy" id="1440053"/>
    <lineage>
        <taxon>Bacteria</taxon>
        <taxon>Bacillati</taxon>
        <taxon>Actinomycetota</taxon>
        <taxon>Actinomycetes</taxon>
        <taxon>Kitasatosporales</taxon>
        <taxon>Streptomycetaceae</taxon>
        <taxon>Streptomyces</taxon>
    </lineage>
</organism>
<gene>
    <name evidence="2" type="ORF">Y717_18820</name>
</gene>
<dbReference type="RefSeq" id="WP_037727408.1">
    <property type="nucleotide sequence ID" value="NZ_AZSP01000030.1"/>
</dbReference>
<accession>A0A2T7TE39</accession>
<dbReference type="Proteomes" id="UP000245992">
    <property type="component" value="Unassembled WGS sequence"/>
</dbReference>
<dbReference type="Pfam" id="PF04149">
    <property type="entry name" value="DUF397"/>
    <property type="match status" value="1"/>
</dbReference>
<evidence type="ECO:0000313" key="2">
    <source>
        <dbReference type="EMBL" id="PVE13409.1"/>
    </source>
</evidence>
<dbReference type="InterPro" id="IPR007278">
    <property type="entry name" value="DUF397"/>
</dbReference>
<feature type="domain" description="DUF397" evidence="1">
    <location>
        <begin position="9"/>
        <end position="64"/>
    </location>
</feature>
<dbReference type="AlphaFoldDB" id="A0A2T7TE39"/>
<comment type="caution">
    <text evidence="2">The sequence shown here is derived from an EMBL/GenBank/DDBJ whole genome shotgun (WGS) entry which is preliminary data.</text>
</comment>
<evidence type="ECO:0000259" key="1">
    <source>
        <dbReference type="Pfam" id="PF04149"/>
    </source>
</evidence>
<proteinExistence type="predicted"/>
<dbReference type="STRING" id="1440053.GCA_000718095_01904"/>
<protein>
    <recommendedName>
        <fullName evidence="1">DUF397 domain-containing protein</fullName>
    </recommendedName>
</protein>
<dbReference type="OrthoDB" id="4570646at2"/>
<evidence type="ECO:0000313" key="3">
    <source>
        <dbReference type="Proteomes" id="UP000245992"/>
    </source>
</evidence>
<reference evidence="2 3" key="1">
    <citation type="submission" date="2013-12" db="EMBL/GenBank/DDBJ databases">
        <title>Annotated genome of Streptomyces scopuliridis.</title>
        <authorList>
            <person name="Olson J.B."/>
        </authorList>
    </citation>
    <scope>NUCLEOTIDE SEQUENCE [LARGE SCALE GENOMIC DNA]</scope>
    <source>
        <strain evidence="2 3">RB72</strain>
    </source>
</reference>
<dbReference type="EMBL" id="AZSP01000030">
    <property type="protein sequence ID" value="PVE13409.1"/>
    <property type="molecule type" value="Genomic_DNA"/>
</dbReference>
<keyword evidence="3" id="KW-1185">Reference proteome</keyword>
<name>A0A2T7TE39_9ACTN</name>
<sequence>MNPNSVPTAWVKSTYSNGDGGNCVEWSPTYAHAHNLVPIRDSKAPHLPHLTVTPHAWTDFVAFATTHGATIR</sequence>